<protein>
    <submittedName>
        <fullName evidence="2">Uncharacterized protein</fullName>
    </submittedName>
</protein>
<dbReference type="PIRSF" id="PIRSF005715">
    <property type="entry name" value="VPS45_Sec1"/>
    <property type="match status" value="1"/>
</dbReference>
<dbReference type="Gene3D" id="3.40.50.2060">
    <property type="match status" value="1"/>
</dbReference>
<dbReference type="InterPro" id="IPR043154">
    <property type="entry name" value="Sec-1-like_dom1"/>
</dbReference>
<dbReference type="Gene3D" id="1.25.40.850">
    <property type="match status" value="1"/>
</dbReference>
<dbReference type="Gene3D" id="3.40.50.1910">
    <property type="match status" value="2"/>
</dbReference>
<name>A0A6B2KZZ3_9EUKA</name>
<dbReference type="SUPFAM" id="SSF56815">
    <property type="entry name" value="Sec1/munc18-like (SM) proteins"/>
    <property type="match status" value="1"/>
</dbReference>
<evidence type="ECO:0000256" key="1">
    <source>
        <dbReference type="ARBA" id="ARBA00009884"/>
    </source>
</evidence>
<evidence type="ECO:0000313" key="2">
    <source>
        <dbReference type="EMBL" id="NDV30217.1"/>
    </source>
</evidence>
<comment type="similarity">
    <text evidence="1">Belongs to the STXBP/unc-18/SEC1 family.</text>
</comment>
<accession>A0A6B2KZZ3</accession>
<reference evidence="2" key="1">
    <citation type="journal article" date="2020" name="J. Eukaryot. Microbiol.">
        <title>De novo Sequencing, Assembly and Annotation of the Transcriptome for the Free-Living Testate Amoeba Arcella intermedia.</title>
        <authorList>
            <person name="Ribeiro G.M."/>
            <person name="Porfirio-Sousa A.L."/>
            <person name="Maurer-Alcala X.X."/>
            <person name="Katz L.A."/>
            <person name="Lahr D.J.G."/>
        </authorList>
    </citation>
    <scope>NUCLEOTIDE SEQUENCE</scope>
</reference>
<proteinExistence type="inferred from homology"/>
<dbReference type="EMBL" id="GIBP01001248">
    <property type="protein sequence ID" value="NDV30217.1"/>
    <property type="molecule type" value="Transcribed_RNA"/>
</dbReference>
<dbReference type="GO" id="GO:0016192">
    <property type="term" value="P:vesicle-mediated transport"/>
    <property type="evidence" value="ECO:0007669"/>
    <property type="project" value="InterPro"/>
</dbReference>
<dbReference type="InterPro" id="IPR043155">
    <property type="entry name" value="VPS33_dom3b"/>
</dbReference>
<dbReference type="Pfam" id="PF00995">
    <property type="entry name" value="Sec1"/>
    <property type="match status" value="1"/>
</dbReference>
<dbReference type="PANTHER" id="PTHR11679">
    <property type="entry name" value="VESICLE PROTEIN SORTING-ASSOCIATED"/>
    <property type="match status" value="1"/>
</dbReference>
<sequence>MSMQCSLDNAVLNFKFIRDSIAEELLRLIDEVEISEKNKILVLDPALSGLLNLVVDFPALTKKGIEKIYFLNPGVLPTEAKHIIYLIRPRIKFMKYIAQQIRGHSPTDEKTYNIFFVPVKRTMCEVVLEEEGVKGKAIRISEYGLCLVPFDTDILSMELPTSFRECAVDGDKTSLYYIAKALMNLQNSFGVIPTILGKGANAQFITEMLFRMRHEANDEEKSGNFPEITHLIIIDREVDFITPMCTQLTYEGLIDEVFGINNGSVELPAEMVLDPKTENKEPPGKKLKTPLNSNDRLFSDIRDLNFASVGPHLHAKAKLIDEHYKERYAAKTITEIKDFMKKLTVYQKEHQYLRIQSNITESVLAVTRDLPFRDKLAAEQNLLALADPDVSMAHIEKMINKQEPINAVLRLLCLYSLTNNGIKDKFYNVLKRDILQTYGYKYLYTLENLTKIGMFKLNATRANPYAKTLKDLNLIIEEMNDKEPNDIAYVYSGYAPISIRIVEQAIASPAFTGATLTEEKGFFNSNSEKDPKSPIVPLWGDPRTDSIMRDIPGPHFHAKQPLPKNLLPQDESRKVVLVFFVGGCTYTEISAIRFLNQKHEGIDFLVGTTKIINGNGFFDSVTEKVGKDV</sequence>
<dbReference type="AlphaFoldDB" id="A0A6B2KZZ3"/>
<organism evidence="2">
    <name type="scientific">Arcella intermedia</name>
    <dbReference type="NCBI Taxonomy" id="1963864"/>
    <lineage>
        <taxon>Eukaryota</taxon>
        <taxon>Amoebozoa</taxon>
        <taxon>Tubulinea</taxon>
        <taxon>Elardia</taxon>
        <taxon>Arcellinida</taxon>
        <taxon>Sphaerothecina</taxon>
        <taxon>Arcellidae</taxon>
        <taxon>Arcella</taxon>
    </lineage>
</organism>
<dbReference type="InterPro" id="IPR027482">
    <property type="entry name" value="Sec1-like_dom2"/>
</dbReference>
<dbReference type="InterPro" id="IPR036045">
    <property type="entry name" value="Sec1-like_sf"/>
</dbReference>
<dbReference type="InterPro" id="IPR001619">
    <property type="entry name" value="Sec1-like"/>
</dbReference>